<keyword evidence="2" id="KW-1185">Reference proteome</keyword>
<dbReference type="OrthoDB" id="5062850at2759"/>
<comment type="caution">
    <text evidence="1">The sequence shown here is derived from an EMBL/GenBank/DDBJ whole genome shotgun (WGS) entry which is preliminary data.</text>
</comment>
<sequence>MAPESTFLSLPRELRDEIYSNYVTTDCGYVCNSEILISRTLNLNSSGSTDAQLGIAGVLKRGDGLPIDLRLSLTCKLVAKEMSGLALRKNTIIFSTATSEELRILALHFDILIKDLDSSQEFLFHRAGYTIPANARDKLRLAYPQFAPLLDDLKEGYERADILKRRGPFGEAPSQYRAFCRKALATISAADIGRGIYKDYVLWASRRRAFSQNQPYNALKIAQCPADHWFIPSKDDMESLTHCFEMRRYSFKWAKTRKNRFNYRFSAAAVAIHFQRSMPERLRGQLRSIVLDEDHEAVAKPQCHALGLIPFCKQNPRLRIERRVNLWRNALQPDSNFHVPYARYQAKFRNTRETPVPWGLEAKQVTSNVSQWIMEALALVPAGMPPASFALVLDGQPVPQLCAEIFQRTIQRDVAWQAAWFESVDRGIVPATEWFLTRSIVFHTIQVGRETGYFYRGFPRAMIDVVEGNSIVKCNFDPGELWNVERIFQDHHTWTPEQWQDAWANHEPKTWFPVAPLPSFKALLEEDLVPRLRRKSLRQKRKQIVAERRLSPDHEYRP</sequence>
<dbReference type="RefSeq" id="XP_022470106.1">
    <property type="nucleotide sequence ID" value="XM_022623427.1"/>
</dbReference>
<name>A0A1G4AUV2_9PEZI</name>
<accession>A0A1G4AUV2</accession>
<dbReference type="AlphaFoldDB" id="A0A1G4AUV2"/>
<protein>
    <submittedName>
        <fullName evidence="1">Uncharacterized protein</fullName>
    </submittedName>
</protein>
<dbReference type="GeneID" id="34564937"/>
<proteinExistence type="predicted"/>
<reference evidence="1 2" key="1">
    <citation type="submission" date="2016-09" db="EMBL/GenBank/DDBJ databases">
        <authorList>
            <person name="Capua I."/>
            <person name="De Benedictis P."/>
            <person name="Joannis T."/>
            <person name="Lombin L.H."/>
            <person name="Cattoli G."/>
        </authorList>
    </citation>
    <scope>NUCLEOTIDE SEQUENCE [LARGE SCALE GENOMIC DNA]</scope>
    <source>
        <strain evidence="1 2">IMI 309357</strain>
    </source>
</reference>
<gene>
    <name evidence="1" type="ORF">CORC01_11805</name>
</gene>
<organism evidence="1 2">
    <name type="scientific">Colletotrichum orchidophilum</name>
    <dbReference type="NCBI Taxonomy" id="1209926"/>
    <lineage>
        <taxon>Eukaryota</taxon>
        <taxon>Fungi</taxon>
        <taxon>Dikarya</taxon>
        <taxon>Ascomycota</taxon>
        <taxon>Pezizomycotina</taxon>
        <taxon>Sordariomycetes</taxon>
        <taxon>Hypocreomycetidae</taxon>
        <taxon>Glomerellales</taxon>
        <taxon>Glomerellaceae</taxon>
        <taxon>Colletotrichum</taxon>
    </lineage>
</organism>
<dbReference type="EMBL" id="MJBS01000133">
    <property type="protein sequence ID" value="OHE92938.1"/>
    <property type="molecule type" value="Genomic_DNA"/>
</dbReference>
<dbReference type="Proteomes" id="UP000176998">
    <property type="component" value="Unassembled WGS sequence"/>
</dbReference>
<evidence type="ECO:0000313" key="1">
    <source>
        <dbReference type="EMBL" id="OHE92938.1"/>
    </source>
</evidence>
<evidence type="ECO:0000313" key="2">
    <source>
        <dbReference type="Proteomes" id="UP000176998"/>
    </source>
</evidence>